<dbReference type="PROSITE" id="PS51257">
    <property type="entry name" value="PROKAR_LIPOPROTEIN"/>
    <property type="match status" value="1"/>
</dbReference>
<feature type="signal peptide" evidence="2">
    <location>
        <begin position="1"/>
        <end position="20"/>
    </location>
</feature>
<accession>A0ABX5Q0M6</accession>
<feature type="region of interest" description="Disordered" evidence="1">
    <location>
        <begin position="34"/>
        <end position="57"/>
    </location>
</feature>
<evidence type="ECO:0000313" key="4">
    <source>
        <dbReference type="Proteomes" id="UP000248584"/>
    </source>
</evidence>
<evidence type="ECO:0008006" key="5">
    <source>
        <dbReference type="Google" id="ProtNLM"/>
    </source>
</evidence>
<feature type="chain" id="PRO_5046326424" description="Lipoprotein" evidence="2">
    <location>
        <begin position="21"/>
        <end position="57"/>
    </location>
</feature>
<gene>
    <name evidence="3" type="ORF">LX97_00626</name>
</gene>
<evidence type="ECO:0000256" key="1">
    <source>
        <dbReference type="SAM" id="MobiDB-lite"/>
    </source>
</evidence>
<sequence length="57" mass="6280">MKKITLMLFTGILISMFFSCTPEQLTDNLNEPQACCGNEGTIEIPPPPPPPKDETDD</sequence>
<dbReference type="RefSeq" id="WP_169316445.1">
    <property type="nucleotide sequence ID" value="NZ_QKZR01000001.1"/>
</dbReference>
<proteinExistence type="predicted"/>
<keyword evidence="2" id="KW-0732">Signal</keyword>
<evidence type="ECO:0000256" key="2">
    <source>
        <dbReference type="SAM" id="SignalP"/>
    </source>
</evidence>
<dbReference type="Proteomes" id="UP000248584">
    <property type="component" value="Unassembled WGS sequence"/>
</dbReference>
<organism evidence="3 4">
    <name type="scientific">Nonlabens dokdonensis</name>
    <dbReference type="NCBI Taxonomy" id="328515"/>
    <lineage>
        <taxon>Bacteria</taxon>
        <taxon>Pseudomonadati</taxon>
        <taxon>Bacteroidota</taxon>
        <taxon>Flavobacteriia</taxon>
        <taxon>Flavobacteriales</taxon>
        <taxon>Flavobacteriaceae</taxon>
        <taxon>Nonlabens</taxon>
    </lineage>
</organism>
<keyword evidence="4" id="KW-1185">Reference proteome</keyword>
<name>A0ABX5Q0M6_9FLAO</name>
<reference evidence="3 4" key="1">
    <citation type="submission" date="2018-06" db="EMBL/GenBank/DDBJ databases">
        <title>Genomic Encyclopedia of Archaeal and Bacterial Type Strains, Phase II (KMG-II): from individual species to whole genera.</title>
        <authorList>
            <person name="Goeker M."/>
        </authorList>
    </citation>
    <scope>NUCLEOTIDE SEQUENCE [LARGE SCALE GENOMIC DNA]</scope>
    <source>
        <strain evidence="3 4">DSM 17205</strain>
    </source>
</reference>
<comment type="caution">
    <text evidence="3">The sequence shown here is derived from an EMBL/GenBank/DDBJ whole genome shotgun (WGS) entry which is preliminary data.</text>
</comment>
<evidence type="ECO:0000313" key="3">
    <source>
        <dbReference type="EMBL" id="PZX43625.1"/>
    </source>
</evidence>
<protein>
    <recommendedName>
        <fullName evidence="5">Lipoprotein</fullName>
    </recommendedName>
</protein>
<dbReference type="EMBL" id="QKZR01000001">
    <property type="protein sequence ID" value="PZX43625.1"/>
    <property type="molecule type" value="Genomic_DNA"/>
</dbReference>